<accession>A0A8J6CF49</accession>
<name>A0A8J6CF49_9ROSI</name>
<gene>
    <name evidence="2" type="ORF">CXB51_034636</name>
</gene>
<dbReference type="InterPro" id="IPR039637">
    <property type="entry name" value="CNOT7/CNOT8/Pop2"/>
</dbReference>
<dbReference type="Proteomes" id="UP000701853">
    <property type="component" value="Chromosome 13"/>
</dbReference>
<dbReference type="SUPFAM" id="SSF53098">
    <property type="entry name" value="Ribonuclease H-like"/>
    <property type="match status" value="1"/>
</dbReference>
<feature type="domain" description="Syndetin C-terminal" evidence="1">
    <location>
        <begin position="86"/>
        <end position="149"/>
    </location>
</feature>
<reference evidence="2 3" key="1">
    <citation type="journal article" date="2021" name="bioRxiv">
        <title>The Gossypium anomalum genome as a resource for cotton improvement and evolutionary analysis of hybrid incompatibility.</title>
        <authorList>
            <person name="Grover C.E."/>
            <person name="Yuan D."/>
            <person name="Arick M.A."/>
            <person name="Miller E.R."/>
            <person name="Hu G."/>
            <person name="Peterson D.G."/>
            <person name="Wendel J.F."/>
            <person name="Udall J.A."/>
        </authorList>
    </citation>
    <scope>NUCLEOTIDE SEQUENCE [LARGE SCALE GENOMIC DNA]</scope>
    <source>
        <strain evidence="2">JFW-Udall</strain>
        <tissue evidence="2">Leaf</tissue>
    </source>
</reference>
<dbReference type="GO" id="GO:0004535">
    <property type="term" value="F:poly(A)-specific ribonuclease activity"/>
    <property type="evidence" value="ECO:0007669"/>
    <property type="project" value="InterPro"/>
</dbReference>
<dbReference type="EMBL" id="JAHUZN010000013">
    <property type="protein sequence ID" value="KAG8472747.1"/>
    <property type="molecule type" value="Genomic_DNA"/>
</dbReference>
<dbReference type="Gene3D" id="3.30.420.10">
    <property type="entry name" value="Ribonuclease H-like superfamily/Ribonuclease H"/>
    <property type="match status" value="1"/>
</dbReference>
<sequence>MYYKTREKNPLIWENVLPFLFWKDIFRKRSQHQSSLSLPPSLTPRSFACRQLTTILNTRCRLSSLIFPIFTFRCQNLHWCSFPLSKERCAGVDTLALVSRILHRSRTHLQSLLLKSNTAIVEDFFEHVVDSVPDLTEHIHRTTAGVLLRNFIEKTNHNLTSMNHSGYDFGYLLKLLTCRSLPDSQAGIFNLIKIYFPMVYDIQHMMNLHGGLNKLAKLLEVERVSMCHQAGSDSLLTSCTFRKLRDNFFNGSTEIYAGVLYGLGVQNG</sequence>
<protein>
    <recommendedName>
        <fullName evidence="1">Syndetin C-terminal domain-containing protein</fullName>
    </recommendedName>
</protein>
<evidence type="ECO:0000313" key="3">
    <source>
        <dbReference type="Proteomes" id="UP000701853"/>
    </source>
</evidence>
<dbReference type="GO" id="GO:0030014">
    <property type="term" value="C:CCR4-NOT complex"/>
    <property type="evidence" value="ECO:0007669"/>
    <property type="project" value="InterPro"/>
</dbReference>
<dbReference type="InterPro" id="IPR019514">
    <property type="entry name" value="Syndetin_C"/>
</dbReference>
<keyword evidence="3" id="KW-1185">Reference proteome</keyword>
<evidence type="ECO:0000259" key="1">
    <source>
        <dbReference type="Pfam" id="PF10474"/>
    </source>
</evidence>
<organism evidence="2 3">
    <name type="scientific">Gossypium anomalum</name>
    <dbReference type="NCBI Taxonomy" id="47600"/>
    <lineage>
        <taxon>Eukaryota</taxon>
        <taxon>Viridiplantae</taxon>
        <taxon>Streptophyta</taxon>
        <taxon>Embryophyta</taxon>
        <taxon>Tracheophyta</taxon>
        <taxon>Spermatophyta</taxon>
        <taxon>Magnoliopsida</taxon>
        <taxon>eudicotyledons</taxon>
        <taxon>Gunneridae</taxon>
        <taxon>Pentapetalae</taxon>
        <taxon>rosids</taxon>
        <taxon>malvids</taxon>
        <taxon>Malvales</taxon>
        <taxon>Malvaceae</taxon>
        <taxon>Malvoideae</taxon>
        <taxon>Gossypium</taxon>
    </lineage>
</organism>
<dbReference type="GO" id="GO:0003676">
    <property type="term" value="F:nucleic acid binding"/>
    <property type="evidence" value="ECO:0007669"/>
    <property type="project" value="InterPro"/>
</dbReference>
<proteinExistence type="predicted"/>
<dbReference type="InterPro" id="IPR012337">
    <property type="entry name" value="RNaseH-like_sf"/>
</dbReference>
<dbReference type="OrthoDB" id="933372at2759"/>
<comment type="caution">
    <text evidence="2">The sequence shown here is derived from an EMBL/GenBank/DDBJ whole genome shotgun (WGS) entry which is preliminary data.</text>
</comment>
<dbReference type="AlphaFoldDB" id="A0A8J6CF49"/>
<dbReference type="InterPro" id="IPR036397">
    <property type="entry name" value="RNaseH_sf"/>
</dbReference>
<dbReference type="PANTHER" id="PTHR10797">
    <property type="entry name" value="CCR4-NOT TRANSCRIPTION COMPLEX SUBUNIT"/>
    <property type="match status" value="1"/>
</dbReference>
<evidence type="ECO:0000313" key="2">
    <source>
        <dbReference type="EMBL" id="KAG8472747.1"/>
    </source>
</evidence>
<dbReference type="Pfam" id="PF10474">
    <property type="entry name" value="Syndetin_C"/>
    <property type="match status" value="1"/>
</dbReference>